<feature type="compositionally biased region" description="Basic and acidic residues" evidence="2">
    <location>
        <begin position="268"/>
        <end position="284"/>
    </location>
</feature>
<protein>
    <submittedName>
        <fullName evidence="3">Uncharacterized protein</fullName>
    </submittedName>
</protein>
<gene>
    <name evidence="3" type="ORF">BSTOLATCC_MIC58311</name>
</gene>
<keyword evidence="1" id="KW-0175">Coiled coil</keyword>
<dbReference type="EMBL" id="CAJZBQ010000056">
    <property type="protein sequence ID" value="CAG9333500.1"/>
    <property type="molecule type" value="Genomic_DNA"/>
</dbReference>
<reference evidence="3" key="1">
    <citation type="submission" date="2021-09" db="EMBL/GenBank/DDBJ databases">
        <authorList>
            <consortium name="AG Swart"/>
            <person name="Singh M."/>
            <person name="Singh A."/>
            <person name="Seah K."/>
            <person name="Emmerich C."/>
        </authorList>
    </citation>
    <scope>NUCLEOTIDE SEQUENCE</scope>
    <source>
        <strain evidence="3">ATCC30299</strain>
    </source>
</reference>
<evidence type="ECO:0000313" key="3">
    <source>
        <dbReference type="EMBL" id="CAG9333500.1"/>
    </source>
</evidence>
<dbReference type="AlphaFoldDB" id="A0AAU9K0U4"/>
<feature type="region of interest" description="Disordered" evidence="2">
    <location>
        <begin position="335"/>
        <end position="354"/>
    </location>
</feature>
<feature type="coiled-coil region" evidence="1">
    <location>
        <begin position="416"/>
        <end position="447"/>
    </location>
</feature>
<comment type="caution">
    <text evidence="3">The sequence shown here is derived from an EMBL/GenBank/DDBJ whole genome shotgun (WGS) entry which is preliminary data.</text>
</comment>
<proteinExistence type="predicted"/>
<accession>A0AAU9K0U4</accession>
<feature type="compositionally biased region" description="Polar residues" evidence="2">
    <location>
        <begin position="244"/>
        <end position="267"/>
    </location>
</feature>
<feature type="region of interest" description="Disordered" evidence="2">
    <location>
        <begin position="84"/>
        <end position="122"/>
    </location>
</feature>
<evidence type="ECO:0000256" key="1">
    <source>
        <dbReference type="SAM" id="Coils"/>
    </source>
</evidence>
<organism evidence="3 4">
    <name type="scientific">Blepharisma stoltei</name>
    <dbReference type="NCBI Taxonomy" id="1481888"/>
    <lineage>
        <taxon>Eukaryota</taxon>
        <taxon>Sar</taxon>
        <taxon>Alveolata</taxon>
        <taxon>Ciliophora</taxon>
        <taxon>Postciliodesmatophora</taxon>
        <taxon>Heterotrichea</taxon>
        <taxon>Heterotrichida</taxon>
        <taxon>Blepharismidae</taxon>
        <taxon>Blepharisma</taxon>
    </lineage>
</organism>
<dbReference type="Proteomes" id="UP001162131">
    <property type="component" value="Unassembled WGS sequence"/>
</dbReference>
<feature type="region of interest" description="Disordered" evidence="2">
    <location>
        <begin position="35"/>
        <end position="68"/>
    </location>
</feature>
<evidence type="ECO:0000256" key="2">
    <source>
        <dbReference type="SAM" id="MobiDB-lite"/>
    </source>
</evidence>
<sequence length="593" mass="70004">MSLYSLEPIARYLNASKSSIDPPIRFQRVQSNISLESNQEKPTLTVESPVQQKAQKTAQERNNFFTNPTSDWEQRRKLMQEEYKKEFQKSMQESQKKTRKGRIPENEETYVPDTLNKEPRPYPIPYPIQQSFTRSEGNIPTQNFMNGFGYRQQSFSNNFSKEPEPTWLTPDKTFPAQDQYSSNFYFSQNIPQKVSFQEQPSKINYPVFPNNRPSEEYFPFGKPGAGAPNRDENGNIVTKRPGNFMNSQPEPQHQNNPRSNGNSPQPLRNEDYQNNKQKQKDEWRKELQEQVLERQRQKEEQKQRKLLEEKIEEAKIMRELKELEHKYKKEIKFEKGEDTNSEFSEPFSQEPLPPKEREIEKPKMEFQTKEYQEVKPQRQTIYDVKPRELEVWQSRSELVGQHNALREIITKIRQEASNSNNERIDAINELERLKNELRQKRIEDEYKSKKSMALSYQSNYYHPTIEPRSPFSLAAARNITSRSQFVPFQKIKQSKTPPPVRPLKVFTNDYAEIESPEAKTQLANLDYLLKYKLSDPIYESVVEENFETINQKIVEEAPIEIIENTVTLEKEIVSPTVVEENKEEIKTETFITE</sequence>
<name>A0AAU9K0U4_9CILI</name>
<evidence type="ECO:0000313" key="4">
    <source>
        <dbReference type="Proteomes" id="UP001162131"/>
    </source>
</evidence>
<keyword evidence="4" id="KW-1185">Reference proteome</keyword>
<feature type="region of interest" description="Disordered" evidence="2">
    <location>
        <begin position="214"/>
        <end position="284"/>
    </location>
</feature>